<dbReference type="AlphaFoldDB" id="A0A7S4V160"/>
<feature type="region of interest" description="Disordered" evidence="1">
    <location>
        <begin position="94"/>
        <end position="203"/>
    </location>
</feature>
<proteinExistence type="predicted"/>
<feature type="compositionally biased region" description="Low complexity" evidence="1">
    <location>
        <begin position="123"/>
        <end position="176"/>
    </location>
</feature>
<evidence type="ECO:0000256" key="1">
    <source>
        <dbReference type="SAM" id="MobiDB-lite"/>
    </source>
</evidence>
<feature type="compositionally biased region" description="Gly residues" evidence="1">
    <location>
        <begin position="177"/>
        <end position="188"/>
    </location>
</feature>
<feature type="compositionally biased region" description="Polar residues" evidence="1">
    <location>
        <begin position="268"/>
        <end position="277"/>
    </location>
</feature>
<feature type="region of interest" description="Disordered" evidence="1">
    <location>
        <begin position="248"/>
        <end position="458"/>
    </location>
</feature>
<protein>
    <submittedName>
        <fullName evidence="2">Uncharacterized protein</fullName>
    </submittedName>
</protein>
<gene>
    <name evidence="2" type="ORF">AMON00008_LOCUS29206</name>
</gene>
<dbReference type="EMBL" id="HBNR01042027">
    <property type="protein sequence ID" value="CAE4601401.1"/>
    <property type="molecule type" value="Transcribed_RNA"/>
</dbReference>
<reference evidence="2" key="1">
    <citation type="submission" date="2021-01" db="EMBL/GenBank/DDBJ databases">
        <authorList>
            <person name="Corre E."/>
            <person name="Pelletier E."/>
            <person name="Niang G."/>
            <person name="Scheremetjew M."/>
            <person name="Finn R."/>
            <person name="Kale V."/>
            <person name="Holt S."/>
            <person name="Cochrane G."/>
            <person name="Meng A."/>
            <person name="Brown T."/>
            <person name="Cohen L."/>
        </authorList>
    </citation>
    <scope>NUCLEOTIDE SEQUENCE</scope>
    <source>
        <strain evidence="2">CCMP3105</strain>
    </source>
</reference>
<organism evidence="2">
    <name type="scientific">Alexandrium monilatum</name>
    <dbReference type="NCBI Taxonomy" id="311494"/>
    <lineage>
        <taxon>Eukaryota</taxon>
        <taxon>Sar</taxon>
        <taxon>Alveolata</taxon>
        <taxon>Dinophyceae</taxon>
        <taxon>Gonyaulacales</taxon>
        <taxon>Pyrocystaceae</taxon>
        <taxon>Alexandrium</taxon>
    </lineage>
</organism>
<name>A0A7S4V160_9DINO</name>
<evidence type="ECO:0000313" key="2">
    <source>
        <dbReference type="EMBL" id="CAE4601401.1"/>
    </source>
</evidence>
<sequence length="468" mass="48269">MPAGLPEDAPKGHIAHSACKYGGIPSAPIVRFRIKTANGLLPFQTTLAAAGWSRVAAEVIARSCYMKFEAGWSKDQVLKYRTECYARLQCGKQAGRPLQAPTPPPLRPAEPSAGVASAQPETGRPLQQAPAAPPRTAGAPAPVVSSHAAPPRTTTATAASVCSPATAVPTATARRGSSGGGGCGGSRGQGQTPSGQGVTPAKRSAPIVVRSAPFAAPAPLHGPAPTGQVPAGWVSSGYLRCFLDDPSKAPPAPANEPWEEARSRSPVMRSSASQPQAGTDKPTAAVGLRMGGAPCVTSHQPGAVRPPGGLVHRSRPMSAAAGLSDSPTPPVPQAGLADFNSELPRSSGVVPQRHAPSNGGPVLLPPPRPDNAAEEEEECSQPTPQLAQHTPLHLGTRATSALFDPTPQLDEPTPCLSLPTPCFTPMKPQLLPPPRPPPRRPEPPKPARYLPDSPERPTPCLCFEAVLP</sequence>
<accession>A0A7S4V160</accession>